<organism evidence="1 2">
    <name type="scientific">Syntrophomonas zehnderi OL-4</name>
    <dbReference type="NCBI Taxonomy" id="690567"/>
    <lineage>
        <taxon>Bacteria</taxon>
        <taxon>Bacillati</taxon>
        <taxon>Bacillota</taxon>
        <taxon>Clostridia</taxon>
        <taxon>Eubacteriales</taxon>
        <taxon>Syntrophomonadaceae</taxon>
        <taxon>Syntrophomonas</taxon>
    </lineage>
</organism>
<dbReference type="Pfam" id="PF05521">
    <property type="entry name" value="Phage_HCP"/>
    <property type="match status" value="1"/>
</dbReference>
<dbReference type="OrthoDB" id="9808209at2"/>
<name>A0A0E3W3C7_9FIRM</name>
<evidence type="ECO:0000313" key="1">
    <source>
        <dbReference type="EMBL" id="CFX73180.1"/>
    </source>
</evidence>
<evidence type="ECO:0000313" key="2">
    <source>
        <dbReference type="Proteomes" id="UP000045545"/>
    </source>
</evidence>
<keyword evidence="2" id="KW-1185">Reference proteome</keyword>
<dbReference type="AlphaFoldDB" id="A0A0E3W3C7"/>
<reference evidence="1 2" key="1">
    <citation type="submission" date="2015-03" db="EMBL/GenBank/DDBJ databases">
        <authorList>
            <person name="Murphy D."/>
        </authorList>
    </citation>
    <scope>NUCLEOTIDE SEQUENCE [LARGE SCALE GENOMIC DNA]</scope>
    <source>
        <strain evidence="1 2">OL-4</strain>
    </source>
</reference>
<dbReference type="STRING" id="690567.1730"/>
<dbReference type="Gene3D" id="2.40.10.270">
    <property type="entry name" value="Bacteriophage SPP1 head-tail adaptor protein"/>
    <property type="match status" value="1"/>
</dbReference>
<proteinExistence type="predicted"/>
<dbReference type="Proteomes" id="UP000045545">
    <property type="component" value="Unassembled WGS sequence"/>
</dbReference>
<dbReference type="EMBL" id="CGIH01000028">
    <property type="protein sequence ID" value="CFX73180.1"/>
    <property type="molecule type" value="Genomic_DNA"/>
</dbReference>
<protein>
    <submittedName>
        <fullName evidence="1">Bacteriophage SPP1, head-tail adaptor</fullName>
    </submittedName>
</protein>
<sequence length="112" mass="12749">MKKRDLIGQMRQRITLQARTITKSEGIPLENWTTVAIVWAAVSDISGKEYFQAGALQSEVTTRIKIRYRTGLTTSMRVLYGSRVFQILSVIDKDERHYVIELMCKEVIPSGG</sequence>
<gene>
    <name evidence="1" type="ORF">1730</name>
</gene>
<dbReference type="InterPro" id="IPR038666">
    <property type="entry name" value="SSP1_head-tail_sf"/>
</dbReference>
<dbReference type="RefSeq" id="WP_046497724.1">
    <property type="nucleotide sequence ID" value="NZ_CGIH01000028.1"/>
</dbReference>
<dbReference type="InterPro" id="IPR008767">
    <property type="entry name" value="Phage_SPP1_head-tail_adaptor"/>
</dbReference>
<dbReference type="NCBIfam" id="TIGR01563">
    <property type="entry name" value="gp16_SPP1"/>
    <property type="match status" value="1"/>
</dbReference>
<accession>A0A0E3W3C7</accession>